<sequence length="133" mass="15158">MDGLFEANQRNVKRVNHTRELPQNNKMVAIHTDNLDVLIMDVEAQPIMILMKLRISQCIRSLEISDADAVVDDPDDEDARMVDTLKEFVVNIDACDGGNQLAMVQYVKDPYANYRKMEVYGSVDLKSQTMHIT</sequence>
<dbReference type="AlphaFoldDB" id="A0A251T883"/>
<protein>
    <submittedName>
        <fullName evidence="1">Uncharacterized protein</fullName>
    </submittedName>
</protein>
<gene>
    <name evidence="1" type="ORF">HannXRQ_Chr11g0325101</name>
</gene>
<dbReference type="Proteomes" id="UP000215914">
    <property type="component" value="Chromosome 11"/>
</dbReference>
<dbReference type="EMBL" id="CM007900">
    <property type="protein sequence ID" value="OTG06969.1"/>
    <property type="molecule type" value="Genomic_DNA"/>
</dbReference>
<evidence type="ECO:0000313" key="2">
    <source>
        <dbReference type="Proteomes" id="UP000215914"/>
    </source>
</evidence>
<organism evidence="1 2">
    <name type="scientific">Helianthus annuus</name>
    <name type="common">Common sunflower</name>
    <dbReference type="NCBI Taxonomy" id="4232"/>
    <lineage>
        <taxon>Eukaryota</taxon>
        <taxon>Viridiplantae</taxon>
        <taxon>Streptophyta</taxon>
        <taxon>Embryophyta</taxon>
        <taxon>Tracheophyta</taxon>
        <taxon>Spermatophyta</taxon>
        <taxon>Magnoliopsida</taxon>
        <taxon>eudicotyledons</taxon>
        <taxon>Gunneridae</taxon>
        <taxon>Pentapetalae</taxon>
        <taxon>asterids</taxon>
        <taxon>campanulids</taxon>
        <taxon>Asterales</taxon>
        <taxon>Asteraceae</taxon>
        <taxon>Asteroideae</taxon>
        <taxon>Heliantheae alliance</taxon>
        <taxon>Heliantheae</taxon>
        <taxon>Helianthus</taxon>
    </lineage>
</organism>
<dbReference type="OrthoDB" id="10252740at2759"/>
<dbReference type="STRING" id="4232.A0A251T883"/>
<name>A0A251T883_HELAN</name>
<proteinExistence type="predicted"/>
<accession>A0A251T883</accession>
<reference evidence="2" key="1">
    <citation type="journal article" date="2017" name="Nature">
        <title>The sunflower genome provides insights into oil metabolism, flowering and Asterid evolution.</title>
        <authorList>
            <person name="Badouin H."/>
            <person name="Gouzy J."/>
            <person name="Grassa C.J."/>
            <person name="Murat F."/>
            <person name="Staton S.E."/>
            <person name="Cottret L."/>
            <person name="Lelandais-Briere C."/>
            <person name="Owens G.L."/>
            <person name="Carrere S."/>
            <person name="Mayjonade B."/>
            <person name="Legrand L."/>
            <person name="Gill N."/>
            <person name="Kane N.C."/>
            <person name="Bowers J.E."/>
            <person name="Hubner S."/>
            <person name="Bellec A."/>
            <person name="Berard A."/>
            <person name="Berges H."/>
            <person name="Blanchet N."/>
            <person name="Boniface M.C."/>
            <person name="Brunel D."/>
            <person name="Catrice O."/>
            <person name="Chaidir N."/>
            <person name="Claudel C."/>
            <person name="Donnadieu C."/>
            <person name="Faraut T."/>
            <person name="Fievet G."/>
            <person name="Helmstetter N."/>
            <person name="King M."/>
            <person name="Knapp S.J."/>
            <person name="Lai Z."/>
            <person name="Le Paslier M.C."/>
            <person name="Lippi Y."/>
            <person name="Lorenzon L."/>
            <person name="Mandel J.R."/>
            <person name="Marage G."/>
            <person name="Marchand G."/>
            <person name="Marquand E."/>
            <person name="Bret-Mestries E."/>
            <person name="Morien E."/>
            <person name="Nambeesan S."/>
            <person name="Nguyen T."/>
            <person name="Pegot-Espagnet P."/>
            <person name="Pouilly N."/>
            <person name="Raftis F."/>
            <person name="Sallet E."/>
            <person name="Schiex T."/>
            <person name="Thomas J."/>
            <person name="Vandecasteele C."/>
            <person name="Vares D."/>
            <person name="Vear F."/>
            <person name="Vautrin S."/>
            <person name="Crespi M."/>
            <person name="Mangin B."/>
            <person name="Burke J.M."/>
            <person name="Salse J."/>
            <person name="Munos S."/>
            <person name="Vincourt P."/>
            <person name="Rieseberg L.H."/>
            <person name="Langlade N.B."/>
        </authorList>
    </citation>
    <scope>NUCLEOTIDE SEQUENCE [LARGE SCALE GENOMIC DNA]</scope>
    <source>
        <strain evidence="2">cv. SF193</strain>
    </source>
</reference>
<evidence type="ECO:0000313" key="1">
    <source>
        <dbReference type="EMBL" id="OTG06969.1"/>
    </source>
</evidence>
<keyword evidence="2" id="KW-1185">Reference proteome</keyword>
<dbReference type="InParanoid" id="A0A251T883"/>